<evidence type="ECO:0000313" key="3">
    <source>
        <dbReference type="Proteomes" id="UP000476030"/>
    </source>
</evidence>
<dbReference type="InterPro" id="IPR000653">
    <property type="entry name" value="DegT/StrS_aminotransferase"/>
</dbReference>
<keyword evidence="3" id="KW-1185">Reference proteome</keyword>
<evidence type="ECO:0000256" key="1">
    <source>
        <dbReference type="RuleBase" id="RU004508"/>
    </source>
</evidence>
<organism evidence="2 3">
    <name type="scientific">Sneathiella litorea</name>
    <dbReference type="NCBI Taxonomy" id="2606216"/>
    <lineage>
        <taxon>Bacteria</taxon>
        <taxon>Pseudomonadati</taxon>
        <taxon>Pseudomonadota</taxon>
        <taxon>Alphaproteobacteria</taxon>
        <taxon>Sneathiellales</taxon>
        <taxon>Sneathiellaceae</taxon>
        <taxon>Sneathiella</taxon>
    </lineage>
</organism>
<dbReference type="AlphaFoldDB" id="A0A6L8W9X7"/>
<name>A0A6L8W9X7_9PROT</name>
<evidence type="ECO:0000313" key="2">
    <source>
        <dbReference type="EMBL" id="MZR31374.1"/>
    </source>
</evidence>
<dbReference type="Pfam" id="PF01041">
    <property type="entry name" value="DegT_DnrJ_EryC1"/>
    <property type="match status" value="1"/>
</dbReference>
<dbReference type="SUPFAM" id="SSF53383">
    <property type="entry name" value="PLP-dependent transferases"/>
    <property type="match status" value="1"/>
</dbReference>
<dbReference type="RefSeq" id="WP_161315883.1">
    <property type="nucleotide sequence ID" value="NZ_WTUW01000002.1"/>
</dbReference>
<dbReference type="Proteomes" id="UP000476030">
    <property type="component" value="Unassembled WGS sequence"/>
</dbReference>
<sequence>MKISDNKVKMPFVESKRPDMNYIAELLEQCIETNMWANRGPLYYLLTEKYEKHFNLSVGLAITPCANGGIGLEAIAKFLEIKFGRPIRWAASSFSFNNLGRGYFSDMQFVDCTREGILNLEALEQLGLNNFDGFIVTNPFGAWKDFGPFIEFAKKHEKFMVIDNAAGLNDRVSDWPYQSFSLHHTKPYGAGEGGLILSPKDETDAIYNLLNYGPIKASERKQWINNGKVSDIACAFQIDRLNRVNEWKPLYLEQIERVTKIAAKAGLQPLYSFDDITPATSLPFCAAYPVRQEDVDAAQHLMLAKYYLPLANTPNCVDIYHRLVNIPCHPDVSYLTEEILLEDFSRLTQKHNA</sequence>
<accession>A0A6L8W9X7</accession>
<protein>
    <recommendedName>
        <fullName evidence="4">DegT/DnrJ/EryC1/StrS aminotransferase family protein</fullName>
    </recommendedName>
</protein>
<proteinExistence type="inferred from homology"/>
<dbReference type="InterPro" id="IPR015421">
    <property type="entry name" value="PyrdxlP-dep_Trfase_major"/>
</dbReference>
<gene>
    <name evidence="2" type="ORF">GQE98_12090</name>
</gene>
<dbReference type="InterPro" id="IPR015424">
    <property type="entry name" value="PyrdxlP-dep_Trfase"/>
</dbReference>
<reference evidence="2 3" key="1">
    <citation type="submission" date="2019-12" db="EMBL/GenBank/DDBJ databases">
        <title>Snethiella sp. nov. sp. isolated from sea sand.</title>
        <authorList>
            <person name="Kim J."/>
            <person name="Jeong S.E."/>
            <person name="Jung H.S."/>
            <person name="Jeon C.O."/>
        </authorList>
    </citation>
    <scope>NUCLEOTIDE SEQUENCE [LARGE SCALE GENOMIC DNA]</scope>
    <source>
        <strain evidence="2 3">DP05</strain>
    </source>
</reference>
<comment type="similarity">
    <text evidence="1">Belongs to the DegT/DnrJ/EryC1 family.</text>
</comment>
<evidence type="ECO:0008006" key="4">
    <source>
        <dbReference type="Google" id="ProtNLM"/>
    </source>
</evidence>
<keyword evidence="1" id="KW-0663">Pyridoxal phosphate</keyword>
<dbReference type="EMBL" id="WTUW01000002">
    <property type="protein sequence ID" value="MZR31374.1"/>
    <property type="molecule type" value="Genomic_DNA"/>
</dbReference>
<dbReference type="Gene3D" id="3.40.640.10">
    <property type="entry name" value="Type I PLP-dependent aspartate aminotransferase-like (Major domain)"/>
    <property type="match status" value="1"/>
</dbReference>
<comment type="caution">
    <text evidence="2">The sequence shown here is derived from an EMBL/GenBank/DDBJ whole genome shotgun (WGS) entry which is preliminary data.</text>
</comment>